<keyword evidence="2" id="KW-1185">Reference proteome</keyword>
<sequence>MADAPSFVYFEISEEAIIEDYYGSSNINFHILAHSGGAFLDLEVNGFYVSSRSSASLIYHVRVQSILWEDPAHTNSLFFPSVDAAEVESNTLVWNVQGLQIGNSSSILFFPFGGYLAVQVTMDQRGYMCFVGKKYCNGLPAFMRY</sequence>
<dbReference type="EMBL" id="JAAIUW010000006">
    <property type="protein sequence ID" value="KAF7827628.1"/>
    <property type="molecule type" value="Genomic_DNA"/>
</dbReference>
<proteinExistence type="predicted"/>
<dbReference type="Proteomes" id="UP000634136">
    <property type="component" value="Unassembled WGS sequence"/>
</dbReference>
<comment type="caution">
    <text evidence="1">The sequence shown here is derived from an EMBL/GenBank/DDBJ whole genome shotgun (WGS) entry which is preliminary data.</text>
</comment>
<accession>A0A834WNN5</accession>
<evidence type="ECO:0000313" key="1">
    <source>
        <dbReference type="EMBL" id="KAF7827628.1"/>
    </source>
</evidence>
<organism evidence="1 2">
    <name type="scientific">Senna tora</name>
    <dbReference type="NCBI Taxonomy" id="362788"/>
    <lineage>
        <taxon>Eukaryota</taxon>
        <taxon>Viridiplantae</taxon>
        <taxon>Streptophyta</taxon>
        <taxon>Embryophyta</taxon>
        <taxon>Tracheophyta</taxon>
        <taxon>Spermatophyta</taxon>
        <taxon>Magnoliopsida</taxon>
        <taxon>eudicotyledons</taxon>
        <taxon>Gunneridae</taxon>
        <taxon>Pentapetalae</taxon>
        <taxon>rosids</taxon>
        <taxon>fabids</taxon>
        <taxon>Fabales</taxon>
        <taxon>Fabaceae</taxon>
        <taxon>Caesalpinioideae</taxon>
        <taxon>Cassia clade</taxon>
        <taxon>Senna</taxon>
    </lineage>
</organism>
<evidence type="ECO:0000313" key="2">
    <source>
        <dbReference type="Proteomes" id="UP000634136"/>
    </source>
</evidence>
<name>A0A834WNN5_9FABA</name>
<dbReference type="AlphaFoldDB" id="A0A834WNN5"/>
<protein>
    <submittedName>
        <fullName evidence="1">Uncharacterized protein</fullName>
    </submittedName>
</protein>
<gene>
    <name evidence="1" type="ORF">G2W53_018792</name>
</gene>
<reference evidence="1" key="1">
    <citation type="submission" date="2020-09" db="EMBL/GenBank/DDBJ databases">
        <title>Genome-Enabled Discovery of Anthraquinone Biosynthesis in Senna tora.</title>
        <authorList>
            <person name="Kang S.-H."/>
            <person name="Pandey R.P."/>
            <person name="Lee C.-M."/>
            <person name="Sim J.-S."/>
            <person name="Jeong J.-T."/>
            <person name="Choi B.-S."/>
            <person name="Jung M."/>
            <person name="Ginzburg D."/>
            <person name="Zhao K."/>
            <person name="Won S.Y."/>
            <person name="Oh T.-J."/>
            <person name="Yu Y."/>
            <person name="Kim N.-H."/>
            <person name="Lee O.R."/>
            <person name="Lee T.-H."/>
            <person name="Bashyal P."/>
            <person name="Kim T.-S."/>
            <person name="Lee W.-H."/>
            <person name="Kawkins C."/>
            <person name="Kim C.-K."/>
            <person name="Kim J.S."/>
            <person name="Ahn B.O."/>
            <person name="Rhee S.Y."/>
            <person name="Sohng J.K."/>
        </authorList>
    </citation>
    <scope>NUCLEOTIDE SEQUENCE</scope>
    <source>
        <tissue evidence="1">Leaf</tissue>
    </source>
</reference>